<accession>A0A7J5YKP4</accession>
<dbReference type="EMBL" id="JAAKFY010000011">
    <property type="protein sequence ID" value="KAF3849541.1"/>
    <property type="molecule type" value="Genomic_DNA"/>
</dbReference>
<dbReference type="PANTHER" id="PTHR15427">
    <property type="entry name" value="EMILIN ELASTIN MICROFIBRIL INTERFACE-LOCATED PROTEIN ELASTIN MICROFIBRIL INTERFACER"/>
    <property type="match status" value="1"/>
</dbReference>
<evidence type="ECO:0000313" key="6">
    <source>
        <dbReference type="Proteomes" id="UP000518266"/>
    </source>
</evidence>
<feature type="domain" description="C1q" evidence="4">
    <location>
        <begin position="1"/>
        <end position="122"/>
    </location>
</feature>
<sequence>MRSAGTIVFNEIFVNENNSYDPKTGYFTAPRHPHGPQNMKIEAVLSKSNTGVARVDSAGYQPEGLEKPMAEAKHIPGALAVFNIILPMEAGDTVCIDLVTGKLAFSSEPLTIFSGMLLYETI</sequence>
<dbReference type="Gene3D" id="2.60.120.40">
    <property type="match status" value="1"/>
</dbReference>
<organism evidence="5 6">
    <name type="scientific">Dissostichus mawsoni</name>
    <name type="common">Antarctic cod</name>
    <dbReference type="NCBI Taxonomy" id="36200"/>
    <lineage>
        <taxon>Eukaryota</taxon>
        <taxon>Metazoa</taxon>
        <taxon>Chordata</taxon>
        <taxon>Craniata</taxon>
        <taxon>Vertebrata</taxon>
        <taxon>Euteleostomi</taxon>
        <taxon>Actinopterygii</taxon>
        <taxon>Neopterygii</taxon>
        <taxon>Teleostei</taxon>
        <taxon>Neoteleostei</taxon>
        <taxon>Acanthomorphata</taxon>
        <taxon>Eupercaria</taxon>
        <taxon>Perciformes</taxon>
        <taxon>Notothenioidei</taxon>
        <taxon>Nototheniidae</taxon>
        <taxon>Dissostichus</taxon>
    </lineage>
</organism>
<name>A0A7J5YKP4_DISMA</name>
<dbReference type="Proteomes" id="UP000518266">
    <property type="component" value="Unassembled WGS sequence"/>
</dbReference>
<reference evidence="5 6" key="1">
    <citation type="submission" date="2020-03" db="EMBL/GenBank/DDBJ databases">
        <title>Dissostichus mawsoni Genome sequencing and assembly.</title>
        <authorList>
            <person name="Park H."/>
        </authorList>
    </citation>
    <scope>NUCLEOTIDE SEQUENCE [LARGE SCALE GENOMIC DNA]</scope>
    <source>
        <strain evidence="5">DM0001</strain>
        <tissue evidence="5">Muscle</tissue>
    </source>
</reference>
<evidence type="ECO:0000256" key="3">
    <source>
        <dbReference type="ARBA" id="ARBA00022530"/>
    </source>
</evidence>
<comment type="caution">
    <text evidence="5">The sequence shown here is derived from an EMBL/GenBank/DDBJ whole genome shotgun (WGS) entry which is preliminary data.</text>
</comment>
<comment type="subcellular location">
    <subcellularLocation>
        <location evidence="1">Secreted</location>
        <location evidence="1">Extracellular space</location>
        <location evidence="1">Extracellular matrix</location>
    </subcellularLocation>
</comment>
<keyword evidence="3" id="KW-0272">Extracellular matrix</keyword>
<dbReference type="InterPro" id="IPR001073">
    <property type="entry name" value="C1q_dom"/>
</dbReference>
<dbReference type="InterPro" id="IPR008983">
    <property type="entry name" value="Tumour_necrosis_fac-like_dom"/>
</dbReference>
<dbReference type="InterPro" id="IPR050392">
    <property type="entry name" value="Collagen/C1q_domain"/>
</dbReference>
<evidence type="ECO:0000256" key="1">
    <source>
        <dbReference type="ARBA" id="ARBA00004498"/>
    </source>
</evidence>
<dbReference type="AlphaFoldDB" id="A0A7J5YKP4"/>
<dbReference type="SMART" id="SM00110">
    <property type="entry name" value="C1Q"/>
    <property type="match status" value="1"/>
</dbReference>
<evidence type="ECO:0000259" key="4">
    <source>
        <dbReference type="PROSITE" id="PS50871"/>
    </source>
</evidence>
<protein>
    <recommendedName>
        <fullName evidence="4">C1q domain-containing protein</fullName>
    </recommendedName>
</protein>
<evidence type="ECO:0000313" key="5">
    <source>
        <dbReference type="EMBL" id="KAF3849541.1"/>
    </source>
</evidence>
<proteinExistence type="predicted"/>
<dbReference type="OrthoDB" id="9944757at2759"/>
<keyword evidence="2" id="KW-0964">Secreted</keyword>
<evidence type="ECO:0000256" key="2">
    <source>
        <dbReference type="ARBA" id="ARBA00022525"/>
    </source>
</evidence>
<dbReference type="PROSITE" id="PS50871">
    <property type="entry name" value="C1Q"/>
    <property type="match status" value="1"/>
</dbReference>
<gene>
    <name evidence="5" type="ORF">F7725_019260</name>
</gene>
<keyword evidence="6" id="KW-1185">Reference proteome</keyword>
<dbReference type="SUPFAM" id="SSF49842">
    <property type="entry name" value="TNF-like"/>
    <property type="match status" value="1"/>
</dbReference>
<dbReference type="PANTHER" id="PTHR15427:SF1">
    <property type="entry name" value="EMILIN-1"/>
    <property type="match status" value="1"/>
</dbReference>
<dbReference type="Pfam" id="PF00386">
    <property type="entry name" value="C1q"/>
    <property type="match status" value="1"/>
</dbReference>